<feature type="compositionally biased region" description="Polar residues" evidence="1">
    <location>
        <begin position="183"/>
        <end position="196"/>
    </location>
</feature>
<dbReference type="EMBL" id="RRZB01000044">
    <property type="protein sequence ID" value="MBE0464736.1"/>
    <property type="molecule type" value="Genomic_DNA"/>
</dbReference>
<proteinExistence type="predicted"/>
<reference evidence="3 4" key="1">
    <citation type="submission" date="2020-07" db="EMBL/GenBank/DDBJ databases">
        <title>Halophilic bacteria isolated from french cheeses.</title>
        <authorList>
            <person name="Kothe C.I."/>
            <person name="Farah-Kraiem B."/>
            <person name="Renault P."/>
            <person name="Dridi B."/>
        </authorList>
    </citation>
    <scope>NUCLEOTIDE SEQUENCE [LARGE SCALE GENOMIC DNA]</scope>
    <source>
        <strain evidence="3 4">FME20</strain>
    </source>
</reference>
<gene>
    <name evidence="3" type="primary">tssA</name>
    <name evidence="3" type="ORF">EI547_14945</name>
</gene>
<dbReference type="Proteomes" id="UP001645038">
    <property type="component" value="Unassembled WGS sequence"/>
</dbReference>
<evidence type="ECO:0000256" key="1">
    <source>
        <dbReference type="SAM" id="MobiDB-lite"/>
    </source>
</evidence>
<evidence type="ECO:0000259" key="2">
    <source>
        <dbReference type="Pfam" id="PF06812"/>
    </source>
</evidence>
<feature type="compositionally biased region" description="Low complexity" evidence="1">
    <location>
        <begin position="201"/>
        <end position="218"/>
    </location>
</feature>
<keyword evidence="4" id="KW-1185">Reference proteome</keyword>
<evidence type="ECO:0000313" key="3">
    <source>
        <dbReference type="EMBL" id="MBE0464736.1"/>
    </source>
</evidence>
<evidence type="ECO:0000313" key="4">
    <source>
        <dbReference type="Proteomes" id="UP001645038"/>
    </source>
</evidence>
<organism evidence="3 4">
    <name type="scientific">Halomonas colorata</name>
    <dbReference type="NCBI Taxonomy" id="2742615"/>
    <lineage>
        <taxon>Bacteria</taxon>
        <taxon>Pseudomonadati</taxon>
        <taxon>Pseudomonadota</taxon>
        <taxon>Gammaproteobacteria</taxon>
        <taxon>Oceanospirillales</taxon>
        <taxon>Halomonadaceae</taxon>
        <taxon>Halomonas</taxon>
    </lineage>
</organism>
<accession>A0ABR9G1G2</accession>
<feature type="compositionally biased region" description="Basic and acidic residues" evidence="1">
    <location>
        <begin position="221"/>
        <end position="230"/>
    </location>
</feature>
<protein>
    <submittedName>
        <fullName evidence="3">Type VI secretion system protein TssA</fullName>
    </submittedName>
</protein>
<name>A0ABR9G1G2_9GAMM</name>
<dbReference type="Pfam" id="PF06812">
    <property type="entry name" value="ImpA_N"/>
    <property type="match status" value="1"/>
</dbReference>
<dbReference type="PANTHER" id="PTHR37024">
    <property type="entry name" value="TYPE VI SECRETION SYSTEM DUF2094 AND IMPA-RELATED DOMAIN PROTEIN"/>
    <property type="match status" value="1"/>
</dbReference>
<dbReference type="InterPro" id="IPR017739">
    <property type="entry name" value="T6SS-assoc_VCA0119"/>
</dbReference>
<dbReference type="PANTHER" id="PTHR37024:SF3">
    <property type="entry name" value="TYPE VI SECRETION SYSTEM PROTEIN TSSA"/>
    <property type="match status" value="1"/>
</dbReference>
<feature type="domain" description="ImpA N-terminal" evidence="2">
    <location>
        <begin position="21"/>
        <end position="130"/>
    </location>
</feature>
<dbReference type="Pfam" id="PF16989">
    <property type="entry name" value="T6SS_VasJ"/>
    <property type="match status" value="1"/>
</dbReference>
<dbReference type="RefSeq" id="WP_192539207.1">
    <property type="nucleotide sequence ID" value="NZ_RRZB01000044.1"/>
</dbReference>
<feature type="region of interest" description="Disordered" evidence="1">
    <location>
        <begin position="183"/>
        <end position="230"/>
    </location>
</feature>
<comment type="caution">
    <text evidence="3">The sequence shown here is derived from an EMBL/GenBank/DDBJ whole genome shotgun (WGS) entry which is preliminary data.</text>
</comment>
<dbReference type="InterPro" id="IPR010657">
    <property type="entry name" value="ImpA_N"/>
</dbReference>
<sequence length="480" mass="52803">MRITDTEQLAPLLAPLEKNAEGHAVGEPVEESSSFLKLEAEMMKIGSLQHGEVDWATAETLAIDMLSQQGKDAKVLSHLLHCLQQEGNARRFTLSLQLLSQCLTVWWDVAYPFTGPRGAKMRPRLFQQIAQRTAKLASSVRIGDEETYQHCINALTVLRTAVTEKALPDQALDELQRQIESLQPAKGTSATNTSPSAGDPPSTSAEEQASQEASAPTAKLPEVRMESGNERANRQAILKMADFLAEQSPGEPLVYRLRRYAVWGVIQALPMSRNGGRTELAPVSGDRVAEYRDSLSRGGDLALWQRIENSLAVSPYWLEGHRLSAELAQHLGHSRCADAISEETRRFVSRLPGIEELTFNDGTPFVEEETQRWLHQSATPAATPAGQGDVWQESYQAALEALDNEGLAVALQQLDHGLASASSPREAVYWRLASADLLLKAGLKSLAHQHYQTLYDTVTTLALEQWEPGLVSRLQSSLTV</sequence>
<dbReference type="NCBIfam" id="TIGR03362">
    <property type="entry name" value="VI_chp_7"/>
    <property type="match status" value="1"/>
</dbReference>